<name>A0A1X9YQW0_9BACT</name>
<gene>
    <name evidence="1" type="ORF">CA264_07260</name>
</gene>
<dbReference type="OrthoDB" id="851559at2"/>
<evidence type="ECO:0008006" key="3">
    <source>
        <dbReference type="Google" id="ProtNLM"/>
    </source>
</evidence>
<dbReference type="AlphaFoldDB" id="A0A1X9YQW0"/>
<dbReference type="EMBL" id="CP021235">
    <property type="protein sequence ID" value="ARS35252.1"/>
    <property type="molecule type" value="Genomic_DNA"/>
</dbReference>
<dbReference type="STRING" id="709015.GCA_000472485_01456"/>
<organism evidence="1 2">
    <name type="scientific">Pontibacter actiniarum</name>
    <dbReference type="NCBI Taxonomy" id="323450"/>
    <lineage>
        <taxon>Bacteria</taxon>
        <taxon>Pseudomonadati</taxon>
        <taxon>Bacteroidota</taxon>
        <taxon>Cytophagia</taxon>
        <taxon>Cytophagales</taxon>
        <taxon>Hymenobacteraceae</taxon>
        <taxon>Pontibacter</taxon>
    </lineage>
</organism>
<dbReference type="KEGG" id="pact:CA264_07260"/>
<sequence length="182" mass="20178">MLLVLLLPGFAASAQQERAPYTGSNRIFIALEGPTSRYEFSSNQMLVRHNKATQKLECILPVATLLPLNDSIPPAMAFEVLFGAKYPQLYINIDAPVQKISAGNLTPETIRRTTSIGLQGVNNETVVPVAFTSENNSLYFSTSFDLMLDNFQASLPIEYAPLLTGRILISIDNARWINLEMR</sequence>
<dbReference type="Proteomes" id="UP000266292">
    <property type="component" value="Chromosome"/>
</dbReference>
<accession>A0A1X9YQW0</accession>
<reference evidence="2" key="1">
    <citation type="submission" date="2017-05" db="EMBL/GenBank/DDBJ databases">
        <authorList>
            <person name="Ray J."/>
            <person name="Price M."/>
            <person name="Deutschbauer A."/>
        </authorList>
    </citation>
    <scope>NUCLEOTIDE SEQUENCE [LARGE SCALE GENOMIC DNA]</scope>
    <source>
        <strain evidence="2">DSM 19842</strain>
    </source>
</reference>
<keyword evidence="2" id="KW-1185">Reference proteome</keyword>
<evidence type="ECO:0000313" key="2">
    <source>
        <dbReference type="Proteomes" id="UP000266292"/>
    </source>
</evidence>
<proteinExistence type="predicted"/>
<protein>
    <recommendedName>
        <fullName evidence="3">Lipid/polyisoprenoid-binding YceI-like domain-containing protein</fullName>
    </recommendedName>
</protein>
<evidence type="ECO:0000313" key="1">
    <source>
        <dbReference type="EMBL" id="ARS35252.1"/>
    </source>
</evidence>